<evidence type="ECO:0000256" key="5">
    <source>
        <dbReference type="ARBA" id="ARBA00022989"/>
    </source>
</evidence>
<dbReference type="EMBL" id="BMHP01000007">
    <property type="protein sequence ID" value="GGD93833.1"/>
    <property type="molecule type" value="Genomic_DNA"/>
</dbReference>
<gene>
    <name evidence="9" type="ORF">GCM10010911_60620</name>
</gene>
<protein>
    <submittedName>
        <fullName evidence="9">Sugar ABC transporter permease</fullName>
    </submittedName>
</protein>
<accession>A0A916ZFB4</accession>
<proteinExistence type="inferred from homology"/>
<dbReference type="AlphaFoldDB" id="A0A916ZFB4"/>
<dbReference type="Proteomes" id="UP000612456">
    <property type="component" value="Unassembled WGS sequence"/>
</dbReference>
<name>A0A916ZFB4_9BACL</name>
<dbReference type="PROSITE" id="PS50928">
    <property type="entry name" value="ABC_TM1"/>
    <property type="match status" value="1"/>
</dbReference>
<feature type="transmembrane region" description="Helical" evidence="7">
    <location>
        <begin position="140"/>
        <end position="159"/>
    </location>
</feature>
<dbReference type="PANTHER" id="PTHR43744:SF12">
    <property type="entry name" value="ABC TRANSPORTER PERMEASE PROTEIN MG189-RELATED"/>
    <property type="match status" value="1"/>
</dbReference>
<reference evidence="9" key="2">
    <citation type="submission" date="2020-09" db="EMBL/GenBank/DDBJ databases">
        <authorList>
            <person name="Sun Q."/>
            <person name="Zhou Y."/>
        </authorList>
    </citation>
    <scope>NUCLEOTIDE SEQUENCE</scope>
    <source>
        <strain evidence="9">CGMCC 1.15178</strain>
    </source>
</reference>
<keyword evidence="6 7" id="KW-0472">Membrane</keyword>
<evidence type="ECO:0000256" key="4">
    <source>
        <dbReference type="ARBA" id="ARBA00022692"/>
    </source>
</evidence>
<feature type="transmembrane region" description="Helical" evidence="7">
    <location>
        <begin position="106"/>
        <end position="128"/>
    </location>
</feature>
<comment type="similarity">
    <text evidence="7">Belongs to the binding-protein-dependent transport system permease family.</text>
</comment>
<keyword evidence="10" id="KW-1185">Reference proteome</keyword>
<feature type="transmembrane region" description="Helical" evidence="7">
    <location>
        <begin position="12"/>
        <end position="31"/>
    </location>
</feature>
<dbReference type="PANTHER" id="PTHR43744">
    <property type="entry name" value="ABC TRANSPORTER PERMEASE PROTEIN MG189-RELATED-RELATED"/>
    <property type="match status" value="1"/>
</dbReference>
<keyword evidence="3" id="KW-1003">Cell membrane</keyword>
<feature type="domain" description="ABC transmembrane type-1" evidence="8">
    <location>
        <begin position="69"/>
        <end position="259"/>
    </location>
</feature>
<feature type="transmembrane region" description="Helical" evidence="7">
    <location>
        <begin position="234"/>
        <end position="259"/>
    </location>
</feature>
<dbReference type="InterPro" id="IPR000515">
    <property type="entry name" value="MetI-like"/>
</dbReference>
<organism evidence="9 10">
    <name type="scientific">Paenibacillus nasutitermitis</name>
    <dbReference type="NCBI Taxonomy" id="1652958"/>
    <lineage>
        <taxon>Bacteria</taxon>
        <taxon>Bacillati</taxon>
        <taxon>Bacillota</taxon>
        <taxon>Bacilli</taxon>
        <taxon>Bacillales</taxon>
        <taxon>Paenibacillaceae</taxon>
        <taxon>Paenibacillus</taxon>
    </lineage>
</organism>
<reference evidence="9" key="1">
    <citation type="journal article" date="2014" name="Int. J. Syst. Evol. Microbiol.">
        <title>Complete genome sequence of Corynebacterium casei LMG S-19264T (=DSM 44701T), isolated from a smear-ripened cheese.</title>
        <authorList>
            <consortium name="US DOE Joint Genome Institute (JGI-PGF)"/>
            <person name="Walter F."/>
            <person name="Albersmeier A."/>
            <person name="Kalinowski J."/>
            <person name="Ruckert C."/>
        </authorList>
    </citation>
    <scope>NUCLEOTIDE SEQUENCE</scope>
    <source>
        <strain evidence="9">CGMCC 1.15178</strain>
    </source>
</reference>
<dbReference type="RefSeq" id="WP_188998104.1">
    <property type="nucleotide sequence ID" value="NZ_BMHP01000007.1"/>
</dbReference>
<dbReference type="InterPro" id="IPR035906">
    <property type="entry name" value="MetI-like_sf"/>
</dbReference>
<evidence type="ECO:0000256" key="1">
    <source>
        <dbReference type="ARBA" id="ARBA00004651"/>
    </source>
</evidence>
<evidence type="ECO:0000256" key="2">
    <source>
        <dbReference type="ARBA" id="ARBA00022448"/>
    </source>
</evidence>
<evidence type="ECO:0000256" key="6">
    <source>
        <dbReference type="ARBA" id="ARBA00023136"/>
    </source>
</evidence>
<dbReference type="GO" id="GO:0055085">
    <property type="term" value="P:transmembrane transport"/>
    <property type="evidence" value="ECO:0007669"/>
    <property type="project" value="InterPro"/>
</dbReference>
<keyword evidence="5 7" id="KW-1133">Transmembrane helix</keyword>
<evidence type="ECO:0000259" key="8">
    <source>
        <dbReference type="PROSITE" id="PS50928"/>
    </source>
</evidence>
<comment type="subcellular location">
    <subcellularLocation>
        <location evidence="1 7">Cell membrane</location>
        <topology evidence="1 7">Multi-pass membrane protein</topology>
    </subcellularLocation>
</comment>
<dbReference type="CDD" id="cd06261">
    <property type="entry name" value="TM_PBP2"/>
    <property type="match status" value="1"/>
</dbReference>
<dbReference type="GO" id="GO:0005886">
    <property type="term" value="C:plasma membrane"/>
    <property type="evidence" value="ECO:0007669"/>
    <property type="project" value="UniProtKB-SubCell"/>
</dbReference>
<evidence type="ECO:0000313" key="9">
    <source>
        <dbReference type="EMBL" id="GGD93833.1"/>
    </source>
</evidence>
<sequence length="274" mass="30834">MDHQRKPITVSSLILWLYSLFALFVLAYMTYQSLRPKSEILSKTFGLPDTLSFGTYARLFSEGHFHIYFMNSVIIVCISLLIVVMLSSMVAYGIGRFQFRFKKGLLIYFLLGMMFPVQLGIVPIFIIIRSMGLLDTHAAIILILSAGLSMAVFLLTVFFQRLPKEIYESAKVDGAGEWTTFMRVMFPLASPVVFSICIIMSVQIWNQFFVPLIFLQSEANKTIPLMIMKYTTNLLYTVDLALGASVISTVPILIAFFFFSKRIMDGVAAGGVKG</sequence>
<dbReference type="Gene3D" id="1.10.3720.10">
    <property type="entry name" value="MetI-like"/>
    <property type="match status" value="1"/>
</dbReference>
<evidence type="ECO:0000256" key="3">
    <source>
        <dbReference type="ARBA" id="ARBA00022475"/>
    </source>
</evidence>
<evidence type="ECO:0000256" key="7">
    <source>
        <dbReference type="RuleBase" id="RU363032"/>
    </source>
</evidence>
<keyword evidence="4 7" id="KW-0812">Transmembrane</keyword>
<dbReference type="Pfam" id="PF00528">
    <property type="entry name" value="BPD_transp_1"/>
    <property type="match status" value="1"/>
</dbReference>
<dbReference type="SUPFAM" id="SSF161098">
    <property type="entry name" value="MetI-like"/>
    <property type="match status" value="1"/>
</dbReference>
<keyword evidence="2 7" id="KW-0813">Transport</keyword>
<evidence type="ECO:0000313" key="10">
    <source>
        <dbReference type="Proteomes" id="UP000612456"/>
    </source>
</evidence>
<comment type="caution">
    <text evidence="9">The sequence shown here is derived from an EMBL/GenBank/DDBJ whole genome shotgun (WGS) entry which is preliminary data.</text>
</comment>
<feature type="transmembrane region" description="Helical" evidence="7">
    <location>
        <begin position="68"/>
        <end position="94"/>
    </location>
</feature>